<sequence>MKKIVGILLVCSALLFSACSSDKEVESTDATSKRETALSSTKDSQKKEADRIKKQAEEAEKKKQEKISKKVLEADTAMKNAEANPTDETISAAKAAIEAIPGGNAELLKRLETTTQNLESIKQQASAQEVQQQQATEQAQQQTPDSSPTVITGAPPMTEQERQDREYYARLNEQLARENGIDPSQKQQTPPTHVDDQGRSYIFENHDAYKDEPYYVGE</sequence>
<feature type="compositionally biased region" description="Basic and acidic residues" evidence="1">
    <location>
        <begin position="43"/>
        <end position="70"/>
    </location>
</feature>
<dbReference type="AlphaFoldDB" id="A0AAW8THW1"/>
<reference evidence="3" key="1">
    <citation type="submission" date="2023-03" db="EMBL/GenBank/DDBJ databases">
        <authorList>
            <person name="Shen W."/>
            <person name="Cai J."/>
        </authorList>
    </citation>
    <scope>NUCLEOTIDE SEQUENCE</scope>
    <source>
        <strain evidence="3">P55-2</strain>
    </source>
</reference>
<proteinExistence type="predicted"/>
<protein>
    <recommendedName>
        <fullName evidence="5">Lipoprotein</fullName>
    </recommendedName>
</protein>
<feature type="region of interest" description="Disordered" evidence="1">
    <location>
        <begin position="23"/>
        <end position="70"/>
    </location>
</feature>
<dbReference type="Proteomes" id="UP001245561">
    <property type="component" value="Unassembled WGS sequence"/>
</dbReference>
<feature type="chain" id="PRO_5043678860" description="Lipoprotein" evidence="2">
    <location>
        <begin position="23"/>
        <end position="218"/>
    </location>
</feature>
<evidence type="ECO:0000256" key="1">
    <source>
        <dbReference type="SAM" id="MobiDB-lite"/>
    </source>
</evidence>
<feature type="signal peptide" evidence="2">
    <location>
        <begin position="1"/>
        <end position="22"/>
    </location>
</feature>
<evidence type="ECO:0008006" key="5">
    <source>
        <dbReference type="Google" id="ProtNLM"/>
    </source>
</evidence>
<dbReference type="EMBL" id="JARPYT010000012">
    <property type="protein sequence ID" value="MDT2637618.1"/>
    <property type="molecule type" value="Genomic_DNA"/>
</dbReference>
<evidence type="ECO:0000313" key="3">
    <source>
        <dbReference type="EMBL" id="MDT2637618.1"/>
    </source>
</evidence>
<accession>A0AAW8THW1</accession>
<feature type="compositionally biased region" description="Polar residues" evidence="1">
    <location>
        <begin position="182"/>
        <end position="191"/>
    </location>
</feature>
<feature type="compositionally biased region" description="Low complexity" evidence="1">
    <location>
        <begin position="123"/>
        <end position="143"/>
    </location>
</feature>
<name>A0AAW8THW1_9ENTE</name>
<dbReference type="RefSeq" id="WP_311800921.1">
    <property type="nucleotide sequence ID" value="NZ_JARPYS010000011.1"/>
</dbReference>
<evidence type="ECO:0000313" key="4">
    <source>
        <dbReference type="Proteomes" id="UP001245561"/>
    </source>
</evidence>
<comment type="caution">
    <text evidence="3">The sequence shown here is derived from an EMBL/GenBank/DDBJ whole genome shotgun (WGS) entry which is preliminary data.</text>
</comment>
<feature type="region of interest" description="Disordered" evidence="1">
    <location>
        <begin position="119"/>
        <end position="218"/>
    </location>
</feature>
<dbReference type="PROSITE" id="PS51257">
    <property type="entry name" value="PROKAR_LIPOPROTEIN"/>
    <property type="match status" value="1"/>
</dbReference>
<feature type="compositionally biased region" description="Basic and acidic residues" evidence="1">
    <location>
        <begin position="23"/>
        <end position="36"/>
    </location>
</feature>
<feature type="compositionally biased region" description="Basic and acidic residues" evidence="1">
    <location>
        <begin position="159"/>
        <end position="168"/>
    </location>
</feature>
<organism evidence="3 4">
    <name type="scientific">Enterococcus dongliensis</name>
    <dbReference type="NCBI Taxonomy" id="2559925"/>
    <lineage>
        <taxon>Bacteria</taxon>
        <taxon>Bacillati</taxon>
        <taxon>Bacillota</taxon>
        <taxon>Bacilli</taxon>
        <taxon>Lactobacillales</taxon>
        <taxon>Enterococcaceae</taxon>
        <taxon>Enterococcus</taxon>
    </lineage>
</organism>
<evidence type="ECO:0000256" key="2">
    <source>
        <dbReference type="SAM" id="SignalP"/>
    </source>
</evidence>
<keyword evidence="2" id="KW-0732">Signal</keyword>
<gene>
    <name evidence="3" type="ORF">P7D36_08955</name>
</gene>
<feature type="compositionally biased region" description="Basic and acidic residues" evidence="1">
    <location>
        <begin position="193"/>
        <end position="218"/>
    </location>
</feature>